<reference evidence="2" key="2">
    <citation type="journal article" date="2023" name="IMA Fungus">
        <title>Comparative genomic study of the Penicillium genus elucidates a diverse pangenome and 15 lateral gene transfer events.</title>
        <authorList>
            <person name="Petersen C."/>
            <person name="Sorensen T."/>
            <person name="Nielsen M.R."/>
            <person name="Sondergaard T.E."/>
            <person name="Sorensen J.L."/>
            <person name="Fitzpatrick D.A."/>
            <person name="Frisvad J.C."/>
            <person name="Nielsen K.L."/>
        </authorList>
    </citation>
    <scope>NUCLEOTIDE SEQUENCE</scope>
    <source>
        <strain evidence="2">IBT 29677</strain>
    </source>
</reference>
<protein>
    <recommendedName>
        <fullName evidence="1">N-acetyltransferase domain-containing protein</fullName>
    </recommendedName>
</protein>
<evidence type="ECO:0000259" key="1">
    <source>
        <dbReference type="PROSITE" id="PS51186"/>
    </source>
</evidence>
<dbReference type="EMBL" id="JAPZBU010000012">
    <property type="protein sequence ID" value="KAJ5376121.1"/>
    <property type="molecule type" value="Genomic_DNA"/>
</dbReference>
<name>A0A9W9VE72_9EURO</name>
<sequence length="225" mass="25010">MGAVRPALIDFQVIPATEDDCLTLAQVEAIAFDNSKKEPPGSNTFQIMFGSYSDVGNEFRRSNFLEKMKTDPTARFWKAVIKDENGLEKIIGWARWHYFTEPKTIEPLKNDIPWPTTANRDACNDFIGAVELAKKKHMDGKRFGFLQVLATLPEYCGKGVGSALLQQGLSTGRGLGLNDYWIDASADGHDLYAKFGFVDTEPVILDVEKYGGVGTICIMGMRKTE</sequence>
<dbReference type="PROSITE" id="PS51186">
    <property type="entry name" value="GNAT"/>
    <property type="match status" value="1"/>
</dbReference>
<dbReference type="RefSeq" id="XP_056481151.1">
    <property type="nucleotide sequence ID" value="XM_056637644.1"/>
</dbReference>
<dbReference type="CDD" id="cd04301">
    <property type="entry name" value="NAT_SF"/>
    <property type="match status" value="1"/>
</dbReference>
<evidence type="ECO:0000313" key="2">
    <source>
        <dbReference type="EMBL" id="KAJ5376121.1"/>
    </source>
</evidence>
<dbReference type="InterPro" id="IPR016181">
    <property type="entry name" value="Acyl_CoA_acyltransferase"/>
</dbReference>
<dbReference type="InterPro" id="IPR000182">
    <property type="entry name" value="GNAT_dom"/>
</dbReference>
<evidence type="ECO:0000313" key="3">
    <source>
        <dbReference type="Proteomes" id="UP001147747"/>
    </source>
</evidence>
<organism evidence="2 3">
    <name type="scientific">Penicillium cosmopolitanum</name>
    <dbReference type="NCBI Taxonomy" id="1131564"/>
    <lineage>
        <taxon>Eukaryota</taxon>
        <taxon>Fungi</taxon>
        <taxon>Dikarya</taxon>
        <taxon>Ascomycota</taxon>
        <taxon>Pezizomycotina</taxon>
        <taxon>Eurotiomycetes</taxon>
        <taxon>Eurotiomycetidae</taxon>
        <taxon>Eurotiales</taxon>
        <taxon>Aspergillaceae</taxon>
        <taxon>Penicillium</taxon>
    </lineage>
</organism>
<feature type="domain" description="N-acetyltransferase" evidence="1">
    <location>
        <begin position="74"/>
        <end position="224"/>
    </location>
</feature>
<dbReference type="GO" id="GO:0016747">
    <property type="term" value="F:acyltransferase activity, transferring groups other than amino-acyl groups"/>
    <property type="evidence" value="ECO:0007669"/>
    <property type="project" value="InterPro"/>
</dbReference>
<accession>A0A9W9VE72</accession>
<gene>
    <name evidence="2" type="ORF">N7509_013007</name>
</gene>
<dbReference type="GeneID" id="81376624"/>
<dbReference type="OrthoDB" id="2832510at2759"/>
<proteinExistence type="predicted"/>
<dbReference type="SUPFAM" id="SSF55729">
    <property type="entry name" value="Acyl-CoA N-acyltransferases (Nat)"/>
    <property type="match status" value="1"/>
</dbReference>
<dbReference type="PANTHER" id="PTHR42791">
    <property type="entry name" value="GNAT FAMILY ACETYLTRANSFERASE"/>
    <property type="match status" value="1"/>
</dbReference>
<dbReference type="Gene3D" id="3.40.630.30">
    <property type="match status" value="1"/>
</dbReference>
<dbReference type="PANTHER" id="PTHR42791:SF1">
    <property type="entry name" value="N-ACETYLTRANSFERASE DOMAIN-CONTAINING PROTEIN"/>
    <property type="match status" value="1"/>
</dbReference>
<dbReference type="Proteomes" id="UP001147747">
    <property type="component" value="Unassembled WGS sequence"/>
</dbReference>
<dbReference type="Pfam" id="PF00583">
    <property type="entry name" value="Acetyltransf_1"/>
    <property type="match status" value="1"/>
</dbReference>
<reference evidence="2" key="1">
    <citation type="submission" date="2022-12" db="EMBL/GenBank/DDBJ databases">
        <authorList>
            <person name="Petersen C."/>
        </authorList>
    </citation>
    <scope>NUCLEOTIDE SEQUENCE</scope>
    <source>
        <strain evidence="2">IBT 29677</strain>
    </source>
</reference>
<dbReference type="AlphaFoldDB" id="A0A9W9VE72"/>
<comment type="caution">
    <text evidence="2">The sequence shown here is derived from an EMBL/GenBank/DDBJ whole genome shotgun (WGS) entry which is preliminary data.</text>
</comment>
<dbReference type="InterPro" id="IPR052523">
    <property type="entry name" value="Trichothecene_AcTrans"/>
</dbReference>
<keyword evidence="3" id="KW-1185">Reference proteome</keyword>